<dbReference type="AlphaFoldDB" id="A0A0F7ZR36"/>
<keyword evidence="3" id="KW-1185">Reference proteome</keyword>
<proteinExistence type="predicted"/>
<dbReference type="EMBL" id="KQ030789">
    <property type="protein sequence ID" value="KJZ68928.1"/>
    <property type="molecule type" value="Genomic_DNA"/>
</dbReference>
<name>A0A0F7ZR36_9HYPO</name>
<evidence type="ECO:0000256" key="1">
    <source>
        <dbReference type="SAM" id="Coils"/>
    </source>
</evidence>
<organism evidence="2 3">
    <name type="scientific">Hirsutella minnesotensis 3608</name>
    <dbReference type="NCBI Taxonomy" id="1043627"/>
    <lineage>
        <taxon>Eukaryota</taxon>
        <taxon>Fungi</taxon>
        <taxon>Dikarya</taxon>
        <taxon>Ascomycota</taxon>
        <taxon>Pezizomycotina</taxon>
        <taxon>Sordariomycetes</taxon>
        <taxon>Hypocreomycetidae</taxon>
        <taxon>Hypocreales</taxon>
        <taxon>Ophiocordycipitaceae</taxon>
        <taxon>Hirsutella</taxon>
    </lineage>
</organism>
<evidence type="ECO:0000313" key="2">
    <source>
        <dbReference type="EMBL" id="KJZ68928.1"/>
    </source>
</evidence>
<protein>
    <submittedName>
        <fullName evidence="2">Uncharacterized protein</fullName>
    </submittedName>
</protein>
<reference evidence="2 3" key="1">
    <citation type="journal article" date="2014" name="Genome Biol. Evol.">
        <title>Comparative genomics and transcriptomics analyses reveal divergent lifestyle features of nematode endoparasitic fungus Hirsutella minnesotensis.</title>
        <authorList>
            <person name="Lai Y."/>
            <person name="Liu K."/>
            <person name="Zhang X."/>
            <person name="Zhang X."/>
            <person name="Li K."/>
            <person name="Wang N."/>
            <person name="Shu C."/>
            <person name="Wu Y."/>
            <person name="Wang C."/>
            <person name="Bushley K.E."/>
            <person name="Xiang M."/>
            <person name="Liu X."/>
        </authorList>
    </citation>
    <scope>NUCLEOTIDE SEQUENCE [LARGE SCALE GENOMIC DNA]</scope>
    <source>
        <strain evidence="2 3">3608</strain>
    </source>
</reference>
<feature type="coiled-coil region" evidence="1">
    <location>
        <begin position="52"/>
        <end position="79"/>
    </location>
</feature>
<evidence type="ECO:0000313" key="3">
    <source>
        <dbReference type="Proteomes" id="UP000054481"/>
    </source>
</evidence>
<dbReference type="OrthoDB" id="4957064at2759"/>
<accession>A0A0F7ZR36</accession>
<gene>
    <name evidence="2" type="ORF">HIM_11682</name>
</gene>
<dbReference type="Proteomes" id="UP000054481">
    <property type="component" value="Unassembled WGS sequence"/>
</dbReference>
<keyword evidence="1" id="KW-0175">Coiled coil</keyword>
<sequence length="148" mass="15920">MDARAAHPQPNFETISDSFDALSEQFSLCSNLPAVDGGARLVDMLQAVLNRLDTLDRKVDGIDRKVDGLERRMTVAERNGVARMENSSAMRSDAALAPLFSLETGAEIPGCPSTMEEAGELSSRETASFVIDSRRGHAGGVIQCSFDT</sequence>